<proteinExistence type="predicted"/>
<dbReference type="GO" id="GO:0016491">
    <property type="term" value="F:oxidoreductase activity"/>
    <property type="evidence" value="ECO:0007669"/>
    <property type="project" value="UniProtKB-KW"/>
</dbReference>
<gene>
    <name evidence="3" type="ORF">N825_31010</name>
</gene>
<evidence type="ECO:0000313" key="3">
    <source>
        <dbReference type="EMBL" id="EWY41097.1"/>
    </source>
</evidence>
<dbReference type="PATRIC" id="fig|1385369.3.peg.1841"/>
<evidence type="ECO:0000259" key="2">
    <source>
        <dbReference type="Pfam" id="PF01266"/>
    </source>
</evidence>
<sequence>MAPRHHPRSWYSETALPQPDHPPLAGDLRCDVCVVGSGYTGLSTALHLAERGYDVVLLEAERIGWGASGRNGGQIVTAFNPSMGTMAGWVGQDDARLLWDMGEESKRILIDRVERHAIDCDLRWGYVMAALKNRQMTGLRDMEAEWRDAHGYRDARVLDRSEIRSMVACDRYVGGLFDGGSGQLHPLNYAIGLGRAAAEAGVRIFEGTRVERVDTGSHPAAHTTSREGAGIVRAKHLVLAGNAYLGRLVPEIAAKIMPVATYMIATEPLGAERATALIPSGHAVADVNFVLNYYRLSPDHRMLFGGGVSYSGLDRPDLQRILRRTMLRYFPRLADARIDHCWGGHVAITLNRTPHFGRIGANTWFAHGYSGHGVALTGLAGKLIAEAISGMEERFDVFARLPHQGFPGGLARKPLLVLAMAWFRLRDLL</sequence>
<dbReference type="Proteomes" id="UP000019486">
    <property type="component" value="Unassembled WGS sequence"/>
</dbReference>
<evidence type="ECO:0000256" key="1">
    <source>
        <dbReference type="ARBA" id="ARBA00023002"/>
    </source>
</evidence>
<dbReference type="EMBL" id="AVFL01000005">
    <property type="protein sequence ID" value="EWY41097.1"/>
    <property type="molecule type" value="Genomic_DNA"/>
</dbReference>
<dbReference type="InterPro" id="IPR006076">
    <property type="entry name" value="FAD-dep_OxRdtase"/>
</dbReference>
<dbReference type="STRING" id="1385369.N825_31010"/>
<dbReference type="Gene3D" id="3.50.50.60">
    <property type="entry name" value="FAD/NAD(P)-binding domain"/>
    <property type="match status" value="1"/>
</dbReference>
<evidence type="ECO:0000313" key="4">
    <source>
        <dbReference type="Proteomes" id="UP000019486"/>
    </source>
</evidence>
<dbReference type="GO" id="GO:0005737">
    <property type="term" value="C:cytoplasm"/>
    <property type="evidence" value="ECO:0007669"/>
    <property type="project" value="TreeGrafter"/>
</dbReference>
<dbReference type="Pfam" id="PF01266">
    <property type="entry name" value="DAO"/>
    <property type="match status" value="1"/>
</dbReference>
<keyword evidence="1" id="KW-0560">Oxidoreductase</keyword>
<dbReference type="Gene3D" id="3.30.9.10">
    <property type="entry name" value="D-Amino Acid Oxidase, subunit A, domain 2"/>
    <property type="match status" value="1"/>
</dbReference>
<dbReference type="PANTHER" id="PTHR13847">
    <property type="entry name" value="SARCOSINE DEHYDROGENASE-RELATED"/>
    <property type="match status" value="1"/>
</dbReference>
<comment type="caution">
    <text evidence="3">The sequence shown here is derived from an EMBL/GenBank/DDBJ whole genome shotgun (WGS) entry which is preliminary data.</text>
</comment>
<keyword evidence="4" id="KW-1185">Reference proteome</keyword>
<dbReference type="InterPro" id="IPR036188">
    <property type="entry name" value="FAD/NAD-bd_sf"/>
</dbReference>
<protein>
    <submittedName>
        <fullName evidence="3">FAD-dependent oxidoreductase</fullName>
    </submittedName>
</protein>
<dbReference type="SUPFAM" id="SSF51971">
    <property type="entry name" value="Nucleotide-binding domain"/>
    <property type="match status" value="1"/>
</dbReference>
<name>W9H8T5_9PROT</name>
<feature type="domain" description="FAD dependent oxidoreductase" evidence="2">
    <location>
        <begin position="31"/>
        <end position="386"/>
    </location>
</feature>
<dbReference type="PANTHER" id="PTHR13847:SF281">
    <property type="entry name" value="FAD DEPENDENT OXIDOREDUCTASE DOMAIN-CONTAINING PROTEIN"/>
    <property type="match status" value="1"/>
</dbReference>
<reference evidence="3 4" key="1">
    <citation type="submission" date="2013-08" db="EMBL/GenBank/DDBJ databases">
        <title>The genome sequence of Skermanella stibiiresistens.</title>
        <authorList>
            <person name="Zhu W."/>
            <person name="Wang G."/>
        </authorList>
    </citation>
    <scope>NUCLEOTIDE SEQUENCE [LARGE SCALE GENOMIC DNA]</scope>
    <source>
        <strain evidence="3 4">SB22</strain>
    </source>
</reference>
<organism evidence="3 4">
    <name type="scientific">Skermanella stibiiresistens SB22</name>
    <dbReference type="NCBI Taxonomy" id="1385369"/>
    <lineage>
        <taxon>Bacteria</taxon>
        <taxon>Pseudomonadati</taxon>
        <taxon>Pseudomonadota</taxon>
        <taxon>Alphaproteobacteria</taxon>
        <taxon>Rhodospirillales</taxon>
        <taxon>Azospirillaceae</taxon>
        <taxon>Skermanella</taxon>
    </lineage>
</organism>
<accession>W9H8T5</accession>
<dbReference type="AlphaFoldDB" id="W9H8T5"/>